<name>A0A2V2LDA4_9RHOB</name>
<dbReference type="Pfam" id="PF13547">
    <property type="entry name" value="GTA_TIM"/>
    <property type="match status" value="1"/>
</dbReference>
<feature type="domain" description="GTA TIM-barrel-like" evidence="1">
    <location>
        <begin position="445"/>
        <end position="741"/>
    </location>
</feature>
<protein>
    <submittedName>
        <fullName evidence="4">Host specificity protein</fullName>
    </submittedName>
</protein>
<organism evidence="4 5">
    <name type="scientific">Meridianimarinicoccus roseus</name>
    <dbReference type="NCBI Taxonomy" id="2072018"/>
    <lineage>
        <taxon>Bacteria</taxon>
        <taxon>Pseudomonadati</taxon>
        <taxon>Pseudomonadota</taxon>
        <taxon>Alphaproteobacteria</taxon>
        <taxon>Rhodobacterales</taxon>
        <taxon>Paracoccaceae</taxon>
        <taxon>Meridianimarinicoccus</taxon>
    </lineage>
</organism>
<dbReference type="RefSeq" id="WP_109811348.1">
    <property type="nucleotide sequence ID" value="NZ_QGKU01000031.1"/>
</dbReference>
<evidence type="ECO:0000313" key="4">
    <source>
        <dbReference type="EMBL" id="PWR03042.1"/>
    </source>
</evidence>
<evidence type="ECO:0000259" key="2">
    <source>
        <dbReference type="Pfam" id="PF13550"/>
    </source>
</evidence>
<dbReference type="OrthoDB" id="8445115at2"/>
<dbReference type="Gene3D" id="3.20.20.80">
    <property type="entry name" value="Glycosidases"/>
    <property type="match status" value="1"/>
</dbReference>
<proteinExistence type="predicted"/>
<feature type="domain" description="Rcc01698-like C-terminal" evidence="3">
    <location>
        <begin position="1053"/>
        <end position="1153"/>
    </location>
</feature>
<gene>
    <name evidence="4" type="ORF">DKT77_08890</name>
</gene>
<dbReference type="InterPro" id="IPR017853">
    <property type="entry name" value="GH"/>
</dbReference>
<dbReference type="InterPro" id="IPR032876">
    <property type="entry name" value="J_dom"/>
</dbReference>
<accession>A0A2V2LDA4</accession>
<dbReference type="CDD" id="cd19607">
    <property type="entry name" value="GTA_TIM-barrel-like"/>
    <property type="match status" value="1"/>
</dbReference>
<evidence type="ECO:0000259" key="3">
    <source>
        <dbReference type="Pfam" id="PF23666"/>
    </source>
</evidence>
<keyword evidence="5" id="KW-1185">Reference proteome</keyword>
<evidence type="ECO:0000259" key="1">
    <source>
        <dbReference type="Pfam" id="PF13547"/>
    </source>
</evidence>
<dbReference type="EMBL" id="QGKU01000031">
    <property type="protein sequence ID" value="PWR03042.1"/>
    <property type="molecule type" value="Genomic_DNA"/>
</dbReference>
<feature type="domain" description="Tip attachment protein J" evidence="2">
    <location>
        <begin position="801"/>
        <end position="960"/>
    </location>
</feature>
<reference evidence="4 5" key="1">
    <citation type="submission" date="2018-05" db="EMBL/GenBank/DDBJ databases">
        <title>Rhodobacteraceae gen. nov., sp. nov. isolated from sea water.</title>
        <authorList>
            <person name="Ren Y."/>
        </authorList>
    </citation>
    <scope>NUCLEOTIDE SEQUENCE [LARGE SCALE GENOMIC DNA]</scope>
    <source>
        <strain evidence="4 5">TG-679</strain>
    </source>
</reference>
<comment type="caution">
    <text evidence="4">The sequence shown here is derived from an EMBL/GenBank/DDBJ whole genome shotgun (WGS) entry which is preliminary data.</text>
</comment>
<sequence length="1308" mass="139819">MATLVLSAAGAAAGGAIGGSFLGLSAAVIGRAVGATAGQLIDQRLMGAGSDVIERGRVDRFRLTGASEGTALPQIFGRMRVGGHVIWATQFSEQSTTQRASGGKGGSGGPSVTSYSYSVSLAIALCEGQISHVARVWADGQELDRGSLAMRVYPGTETQVPDPKIAAVEGAEHAPAYRGTAYLVLDDLDLTPYGNRVPQFTFEVVRPEQPAAQDSARSMVDGIQAVALIPGTGEYSLATTPVHYAEGPGRNTSANRHNSLAPTDFLASLDALQAELPNCRSISLVVSWFGDDLRCGSARIRPKVEHKFADGAPLPWSVAGVDRVAAQEVPRLDGAPVYGGTPTDASVIEAIRNINARGKTVMFYPFILMEQMPGNTLPDPWTGAIGQPELPWRGRITTSVAPGLPGSSDGTAAAAAEVAAFFGTVRASDFVVGDGTVTYSGPDEWSLRRFILHNAALCKAAGGVDSFCIGSEMRALTQIRGPGNSFPAVQALIALAGEVRALLGPSVKLGYAADWSEYFGYTPTDGSGDHFFHLDPLWAHPEIDFIGIDNYMRISDWRDGEAHADALAGSIYDLDYLRSNVAGGEGYDWYYPDAQAAEAQLRAPITDGDYGEPWVFRYKDLVSWWSLPHHDRIAGVRLGAPTAWEPGSKPVWFTELGCAAIDKGTNQPNKFLDPKSSESLLPRASNGTRDDLIQMQYLRASFAHWADPANNPVSSVYGGPMVDMTRAHVWAWDARPYPWFPGLSEVWNDGPNYIRGHWLNGRVGAQLLSSVVREICQRAGLSDPDVSGLHGLVRGYAIGEAGSARQALEPLMLAYGFDVHERDGRLVFRNRDGRVAAQLSSDDLARHPEQPGDLERSRAAAAETADRVQLNYIGADGGFEVRAIETALPGAAALSSAQSELNLVLTAAEARAVTERWLAEARAARDTARFALPPSRIDIGAGDVIELTADGAGGRYRVDRSDRQGLQIIEAVRVEPAIYRPGTAIEEIPRIRTARAPVPPSAFFMDLPLLRGDAVPHAPYIAVAARPWTGPVAVYGSGADANYRLNTVVEGGASVGLTRSPMARAAPGLPDRGAPLRVEMSDGALSSVPRDALLNGANVMAIGDGGAGGWEIFQFQQADLVAPDTYELSMRLRGQLGTDGDMPDVWPEGSLVVLLTTAVQQIDLSSSERGLSRFYRVGPADVPLSAPSFLPFEKVFVGNGLRPYSPVHLSVAKQPDGSHVLNWVRRTRIDGDIWSLVDVPLGETSEGYVLRILKDGTVRREEIVGPPPWRYPAALRAADGIAGGYEAEIAQISDRYGAGHFGRISIND</sequence>
<dbReference type="InterPro" id="IPR056490">
    <property type="entry name" value="Rcc01698_C"/>
</dbReference>
<dbReference type="InterPro" id="IPR025195">
    <property type="entry name" value="GTA_TIM_dom"/>
</dbReference>
<evidence type="ECO:0000313" key="5">
    <source>
        <dbReference type="Proteomes" id="UP000245680"/>
    </source>
</evidence>
<dbReference type="Pfam" id="PF13550">
    <property type="entry name" value="Phage-tail_3"/>
    <property type="match status" value="1"/>
</dbReference>
<dbReference type="Pfam" id="PF23666">
    <property type="entry name" value="Rcc01698_C"/>
    <property type="match status" value="1"/>
</dbReference>
<dbReference type="Proteomes" id="UP000245680">
    <property type="component" value="Unassembled WGS sequence"/>
</dbReference>
<dbReference type="SUPFAM" id="SSF51445">
    <property type="entry name" value="(Trans)glycosidases"/>
    <property type="match status" value="1"/>
</dbReference>